<proteinExistence type="predicted"/>
<dbReference type="EMBL" id="VCQV01000074">
    <property type="protein sequence ID" value="TWP32457.1"/>
    <property type="molecule type" value="Genomic_DNA"/>
</dbReference>
<evidence type="ECO:0000313" key="3">
    <source>
        <dbReference type="Proteomes" id="UP000320244"/>
    </source>
</evidence>
<gene>
    <name evidence="2" type="ORF">FGL98_24180</name>
</gene>
<evidence type="ECO:0000313" key="2">
    <source>
        <dbReference type="EMBL" id="TWP32457.1"/>
    </source>
</evidence>
<feature type="domain" description="ISXO2-like transposase" evidence="1">
    <location>
        <begin position="10"/>
        <end position="95"/>
    </location>
</feature>
<dbReference type="AlphaFoldDB" id="A0A563DQE6"/>
<dbReference type="OrthoDB" id="5365332at2"/>
<sequence>MSNAHHSQPAVTLHGFITEPIAPGSTVITDGWNGYLGIERLGYTHDGRSQRAAKALGEDIDKLLPGAHRVASLAKRWLLSTYQGAVESERLSEYL</sequence>
<keyword evidence="3" id="KW-1185">Reference proteome</keyword>
<name>A0A563DQE6_9MICO</name>
<accession>A0A563DQE6</accession>
<evidence type="ECO:0000259" key="1">
    <source>
        <dbReference type="Pfam" id="PF12762"/>
    </source>
</evidence>
<dbReference type="Pfam" id="PF12762">
    <property type="entry name" value="DDE_Tnp_IS1595"/>
    <property type="match status" value="1"/>
</dbReference>
<reference evidence="2 3" key="1">
    <citation type="submission" date="2019-05" db="EMBL/GenBank/DDBJ databases">
        <authorList>
            <person name="Lee S.D."/>
        </authorList>
    </citation>
    <scope>NUCLEOTIDE SEQUENCE [LARGE SCALE GENOMIC DNA]</scope>
    <source>
        <strain evidence="2 3">C5-26</strain>
    </source>
</reference>
<reference evidence="2 3" key="2">
    <citation type="submission" date="2019-08" db="EMBL/GenBank/DDBJ databases">
        <title>Jejuicoccus antrihumi gen. nov., sp. nov., a new member of the family Dermacoccaceae isolated from a cave.</title>
        <authorList>
            <person name="Schumann P."/>
            <person name="Kim I.S."/>
        </authorList>
    </citation>
    <scope>NUCLEOTIDE SEQUENCE [LARGE SCALE GENOMIC DNA]</scope>
    <source>
        <strain evidence="2 3">C5-26</strain>
    </source>
</reference>
<comment type="caution">
    <text evidence="2">The sequence shown here is derived from an EMBL/GenBank/DDBJ whole genome shotgun (WGS) entry which is preliminary data.</text>
</comment>
<dbReference type="Proteomes" id="UP000320244">
    <property type="component" value="Unassembled WGS sequence"/>
</dbReference>
<dbReference type="InterPro" id="IPR024445">
    <property type="entry name" value="Tnp_ISXO2-like"/>
</dbReference>
<protein>
    <submittedName>
        <fullName evidence="2">Transposase</fullName>
    </submittedName>
</protein>
<organism evidence="2 3">
    <name type="scientific">Leekyejoonella antrihumi</name>
    <dbReference type="NCBI Taxonomy" id="1660198"/>
    <lineage>
        <taxon>Bacteria</taxon>
        <taxon>Bacillati</taxon>
        <taxon>Actinomycetota</taxon>
        <taxon>Actinomycetes</taxon>
        <taxon>Micrococcales</taxon>
        <taxon>Dermacoccaceae</taxon>
        <taxon>Leekyejoonella</taxon>
    </lineage>
</organism>